<dbReference type="RefSeq" id="WP_185158552.1">
    <property type="nucleotide sequence ID" value="NZ_JACKWW010000008.1"/>
</dbReference>
<proteinExistence type="predicted"/>
<sequence length="86" mass="10241">MKWESVKKTYNNQWVIIEAVTAHSDGEQRIIDDLSIVEVFGDDSLKAMHKYKEIHRDNKQRELYVVHTSRRELDIKEKTWIGVRGK</sequence>
<accession>A0ABS6C243</accession>
<keyword evidence="2" id="KW-1185">Reference proteome</keyword>
<gene>
    <name evidence="1" type="ORF">KPL27_05200</name>
</gene>
<reference evidence="1 2" key="1">
    <citation type="submission" date="2021-06" db="EMBL/GenBank/DDBJ databases">
        <title>Clostridia strains as spoilage organisms.</title>
        <authorList>
            <person name="Wambui J."/>
            <person name="Stephan R."/>
            <person name="Stevens M.J.A."/>
        </authorList>
    </citation>
    <scope>NUCLEOTIDE SEQUENCE [LARGE SCALE GENOMIC DNA]</scope>
    <source>
        <strain evidence="1 2">CM013</strain>
    </source>
</reference>
<dbReference type="EMBL" id="JAHLDG010000006">
    <property type="protein sequence ID" value="MBU3219502.1"/>
    <property type="molecule type" value="Genomic_DNA"/>
</dbReference>
<organism evidence="1 2">
    <name type="scientific">Clostridium algidicarnis</name>
    <dbReference type="NCBI Taxonomy" id="37659"/>
    <lineage>
        <taxon>Bacteria</taxon>
        <taxon>Bacillati</taxon>
        <taxon>Bacillota</taxon>
        <taxon>Clostridia</taxon>
        <taxon>Eubacteriales</taxon>
        <taxon>Clostridiaceae</taxon>
        <taxon>Clostridium</taxon>
    </lineage>
</organism>
<comment type="caution">
    <text evidence="1">The sequence shown here is derived from an EMBL/GenBank/DDBJ whole genome shotgun (WGS) entry which is preliminary data.</text>
</comment>
<evidence type="ECO:0000313" key="2">
    <source>
        <dbReference type="Proteomes" id="UP000740830"/>
    </source>
</evidence>
<evidence type="ECO:0000313" key="1">
    <source>
        <dbReference type="EMBL" id="MBU3219502.1"/>
    </source>
</evidence>
<name>A0ABS6C243_9CLOT</name>
<dbReference type="Proteomes" id="UP000740830">
    <property type="component" value="Unassembled WGS sequence"/>
</dbReference>
<protein>
    <submittedName>
        <fullName evidence="1">Uncharacterized protein</fullName>
    </submittedName>
</protein>